<proteinExistence type="predicted"/>
<reference evidence="3 4" key="1">
    <citation type="submission" date="2016-08" db="EMBL/GenBank/DDBJ databases">
        <title>A Parts List for Fungal Cellulosomes Revealed by Comparative Genomics.</title>
        <authorList>
            <consortium name="DOE Joint Genome Institute"/>
            <person name="Haitjema C.H."/>
            <person name="Gilmore S.P."/>
            <person name="Henske J.K."/>
            <person name="Solomon K.V."/>
            <person name="De Groot R."/>
            <person name="Kuo A."/>
            <person name="Mondo S.J."/>
            <person name="Salamov A.A."/>
            <person name="Labutti K."/>
            <person name="Zhao Z."/>
            <person name="Chiniquy J."/>
            <person name="Barry K."/>
            <person name="Brewer H.M."/>
            <person name="Purvine S.O."/>
            <person name="Wright A.T."/>
            <person name="Boxma B."/>
            <person name="Van Alen T."/>
            <person name="Hackstein J.H."/>
            <person name="Baker S.E."/>
            <person name="Grigoriev I.V."/>
            <person name="O'Malley M.A."/>
        </authorList>
    </citation>
    <scope>NUCLEOTIDE SEQUENCE [LARGE SCALE GENOMIC DNA]</scope>
    <source>
        <strain evidence="3 4">S4</strain>
    </source>
</reference>
<accession>A0A1Y1XHC5</accession>
<gene>
    <name evidence="3" type="ORF">BCR32DRAFT_276555</name>
</gene>
<evidence type="ECO:0000313" key="3">
    <source>
        <dbReference type="EMBL" id="ORX85137.1"/>
    </source>
</evidence>
<keyword evidence="4" id="KW-1185">Reference proteome</keyword>
<evidence type="ECO:0000256" key="1">
    <source>
        <dbReference type="ARBA" id="ARBA00022837"/>
    </source>
</evidence>
<dbReference type="AlphaFoldDB" id="A0A1Y1XHC5"/>
<dbReference type="SUPFAM" id="SSF47473">
    <property type="entry name" value="EF-hand"/>
    <property type="match status" value="1"/>
</dbReference>
<feature type="domain" description="EF-hand" evidence="2">
    <location>
        <begin position="23"/>
        <end position="58"/>
    </location>
</feature>
<reference evidence="3 4" key="2">
    <citation type="submission" date="2016-08" db="EMBL/GenBank/DDBJ databases">
        <title>Pervasive Adenine N6-methylation of Active Genes in Fungi.</title>
        <authorList>
            <consortium name="DOE Joint Genome Institute"/>
            <person name="Mondo S.J."/>
            <person name="Dannebaum R.O."/>
            <person name="Kuo R.C."/>
            <person name="Labutti K."/>
            <person name="Haridas S."/>
            <person name="Kuo A."/>
            <person name="Salamov A."/>
            <person name="Ahrendt S.R."/>
            <person name="Lipzen A."/>
            <person name="Sullivan W."/>
            <person name="Andreopoulos W.B."/>
            <person name="Clum A."/>
            <person name="Lindquist E."/>
            <person name="Daum C."/>
            <person name="Ramamoorthy G.K."/>
            <person name="Gryganskyi A."/>
            <person name="Culley D."/>
            <person name="Magnuson J.K."/>
            <person name="James T.Y."/>
            <person name="O'Malley M.A."/>
            <person name="Stajich J.E."/>
            <person name="Spatafora J.W."/>
            <person name="Visel A."/>
            <person name="Grigoriev I.V."/>
        </authorList>
    </citation>
    <scope>NUCLEOTIDE SEQUENCE [LARGE SCALE GENOMIC DNA]</scope>
    <source>
        <strain evidence="3 4">S4</strain>
    </source>
</reference>
<name>A0A1Y1XHC5_9FUNG</name>
<dbReference type="InterPro" id="IPR018247">
    <property type="entry name" value="EF_Hand_1_Ca_BS"/>
</dbReference>
<sequence length="121" mass="14181">MATTEPTDTTIHFLKKDGTISNALCSIVKEIFVKYDMDKDGMLSKEELRHYFSTLNNERLEDPSLDLCMMIINGNTIGFTLDDFYKFYEFQSRFKPGETFSDLSKQYSQRTLLERLHVLEE</sequence>
<dbReference type="PROSITE" id="PS00018">
    <property type="entry name" value="EF_HAND_1"/>
    <property type="match status" value="1"/>
</dbReference>
<dbReference type="Gene3D" id="1.10.238.10">
    <property type="entry name" value="EF-hand"/>
    <property type="match status" value="1"/>
</dbReference>
<evidence type="ECO:0000259" key="2">
    <source>
        <dbReference type="PROSITE" id="PS50222"/>
    </source>
</evidence>
<dbReference type="Pfam" id="PF00036">
    <property type="entry name" value="EF-hand_1"/>
    <property type="match status" value="1"/>
</dbReference>
<dbReference type="OrthoDB" id="26525at2759"/>
<dbReference type="SMART" id="SM00054">
    <property type="entry name" value="EFh"/>
    <property type="match status" value="1"/>
</dbReference>
<dbReference type="Proteomes" id="UP000193944">
    <property type="component" value="Unassembled WGS sequence"/>
</dbReference>
<dbReference type="PROSITE" id="PS50222">
    <property type="entry name" value="EF_HAND_2"/>
    <property type="match status" value="1"/>
</dbReference>
<evidence type="ECO:0000313" key="4">
    <source>
        <dbReference type="Proteomes" id="UP000193944"/>
    </source>
</evidence>
<dbReference type="InterPro" id="IPR011992">
    <property type="entry name" value="EF-hand-dom_pair"/>
</dbReference>
<protein>
    <recommendedName>
        <fullName evidence="2">EF-hand domain-containing protein</fullName>
    </recommendedName>
</protein>
<organism evidence="3 4">
    <name type="scientific">Anaeromyces robustus</name>
    <dbReference type="NCBI Taxonomy" id="1754192"/>
    <lineage>
        <taxon>Eukaryota</taxon>
        <taxon>Fungi</taxon>
        <taxon>Fungi incertae sedis</taxon>
        <taxon>Chytridiomycota</taxon>
        <taxon>Chytridiomycota incertae sedis</taxon>
        <taxon>Neocallimastigomycetes</taxon>
        <taxon>Neocallimastigales</taxon>
        <taxon>Neocallimastigaceae</taxon>
        <taxon>Anaeromyces</taxon>
    </lineage>
</organism>
<keyword evidence="1" id="KW-0106">Calcium</keyword>
<dbReference type="EMBL" id="MCFG01000040">
    <property type="protein sequence ID" value="ORX85137.1"/>
    <property type="molecule type" value="Genomic_DNA"/>
</dbReference>
<dbReference type="GO" id="GO:0005509">
    <property type="term" value="F:calcium ion binding"/>
    <property type="evidence" value="ECO:0007669"/>
    <property type="project" value="InterPro"/>
</dbReference>
<dbReference type="InterPro" id="IPR002048">
    <property type="entry name" value="EF_hand_dom"/>
</dbReference>
<comment type="caution">
    <text evidence="3">The sequence shown here is derived from an EMBL/GenBank/DDBJ whole genome shotgun (WGS) entry which is preliminary data.</text>
</comment>